<name>A0A2A6C4L4_PRIPA</name>
<accession>A0A2A6C4L4</accession>
<dbReference type="PANTHER" id="PTHR45907:SF16">
    <property type="entry name" value="SERPENTINE RECEPTOR, CLASS J"/>
    <property type="match status" value="1"/>
</dbReference>
<evidence type="ECO:0000313" key="2">
    <source>
        <dbReference type="Proteomes" id="UP000005239"/>
    </source>
</evidence>
<dbReference type="Pfam" id="PF10326">
    <property type="entry name" value="7TM_GPCR_Str"/>
    <property type="match status" value="2"/>
</dbReference>
<organism evidence="1 2">
    <name type="scientific">Pristionchus pacificus</name>
    <name type="common">Parasitic nematode worm</name>
    <dbReference type="NCBI Taxonomy" id="54126"/>
    <lineage>
        <taxon>Eukaryota</taxon>
        <taxon>Metazoa</taxon>
        <taxon>Ecdysozoa</taxon>
        <taxon>Nematoda</taxon>
        <taxon>Chromadorea</taxon>
        <taxon>Rhabditida</taxon>
        <taxon>Rhabditina</taxon>
        <taxon>Diplogasteromorpha</taxon>
        <taxon>Diplogasteroidea</taxon>
        <taxon>Neodiplogasteridae</taxon>
        <taxon>Pristionchus</taxon>
    </lineage>
</organism>
<reference evidence="1" key="2">
    <citation type="submission" date="2022-06" db="UniProtKB">
        <authorList>
            <consortium name="EnsemblMetazoa"/>
        </authorList>
    </citation>
    <scope>IDENTIFICATION</scope>
    <source>
        <strain evidence="1">PS312</strain>
    </source>
</reference>
<evidence type="ECO:0000313" key="1">
    <source>
        <dbReference type="EnsemblMetazoa" id="PPA13803.1"/>
    </source>
</evidence>
<keyword evidence="2" id="KW-1185">Reference proteome</keyword>
<protein>
    <submittedName>
        <fullName evidence="1">G protein-coupled receptor</fullName>
    </submittedName>
</protein>
<reference evidence="2" key="1">
    <citation type="journal article" date="2008" name="Nat. Genet.">
        <title>The Pristionchus pacificus genome provides a unique perspective on nematode lifestyle and parasitism.</title>
        <authorList>
            <person name="Dieterich C."/>
            <person name="Clifton S.W."/>
            <person name="Schuster L.N."/>
            <person name="Chinwalla A."/>
            <person name="Delehaunty K."/>
            <person name="Dinkelacker I."/>
            <person name="Fulton L."/>
            <person name="Fulton R."/>
            <person name="Godfrey J."/>
            <person name="Minx P."/>
            <person name="Mitreva M."/>
            <person name="Roeseler W."/>
            <person name="Tian H."/>
            <person name="Witte H."/>
            <person name="Yang S.P."/>
            <person name="Wilson R.K."/>
            <person name="Sommer R.J."/>
        </authorList>
    </citation>
    <scope>NUCLEOTIDE SEQUENCE [LARGE SCALE GENOMIC DNA]</scope>
    <source>
        <strain evidence="2">PS312</strain>
    </source>
</reference>
<dbReference type="Proteomes" id="UP000005239">
    <property type="component" value="Unassembled WGS sequence"/>
</dbReference>
<dbReference type="EnsemblMetazoa" id="PPA13803.1">
    <property type="protein sequence ID" value="PPA13803.1"/>
    <property type="gene ID" value="WBGene00103357"/>
</dbReference>
<proteinExistence type="predicted"/>
<sequence>MSTYVERLNLGLGIVTNSLLLFLIETCSRQCIGRYKTLFTLFATYDLLLIHVQAIIDVRVFNLDITFSMYSKTFAETKWICPVYCAAFVVPFALTHINFLYRFWSIKKLNFWLCIELCFDGDDSGDVQSQFRKVSNLTVQAGWSVLAFWNNGVLNEKAIQIASVEATVMITLLPVIFVYTPFTFAIWLPLFGLGDSLEIAEYSITHTSFFPAWDAIVIILLMSDYRRGLFAMFTRKNKVHSRLSTVWKTQV</sequence>
<dbReference type="InterPro" id="IPR019423">
    <property type="entry name" value="7TM_GPCR_serpentine_rcpt_Srj"/>
</dbReference>
<gene>
    <name evidence="1" type="primary">WBGene00103357</name>
</gene>
<dbReference type="InterPro" id="IPR019428">
    <property type="entry name" value="7TM_GPCR_serpentine_rcpt_Str"/>
</dbReference>
<dbReference type="AlphaFoldDB" id="A0A2A6C4L4"/>
<accession>A0A8R1UB78</accession>
<dbReference type="PANTHER" id="PTHR45907">
    <property type="entry name" value="SERPENTINE RECEPTOR, CLASS J"/>
    <property type="match status" value="1"/>
</dbReference>